<accession>A0A2H1V9K9</accession>
<evidence type="ECO:0000313" key="1">
    <source>
        <dbReference type="EMBL" id="SOQ37533.1"/>
    </source>
</evidence>
<sequence>MRNSCALSLYAAARSGATCTALDMAASASSSLPASANRTPSAESAMDSLKASVTFPNRYLIKLRMPTNRIIIISSLLLLLTKSLFSHREGLSINHDACLMRVDNFILIIRNYKLRFPHEVFLHLVMSGLVYLDCRTWDLRFDSRVKQSNVAASAHAAHDEKPLCDSKLLELFTIHILPVSITHCQQSAYKWPLLTKSLFSYAEGLSINHHTCSMQVGDFKLIIRNYKPRFPHVFFHRLSVKVFLGIGYGLHPRSAAEPRRTPFAFVQVFLPGARDSRHLAAHCPMKTASSGYGLLAPASRTEIRYTRSLQQ</sequence>
<reference evidence="1" key="1">
    <citation type="submission" date="2016-07" db="EMBL/GenBank/DDBJ databases">
        <authorList>
            <person name="Bretaudeau A."/>
        </authorList>
    </citation>
    <scope>NUCLEOTIDE SEQUENCE</scope>
    <source>
        <strain evidence="1">Rice</strain>
        <tissue evidence="1">Whole body</tissue>
    </source>
</reference>
<dbReference type="AlphaFoldDB" id="A0A2H1V9K9"/>
<organism evidence="1">
    <name type="scientific">Spodoptera frugiperda</name>
    <name type="common">Fall armyworm</name>
    <dbReference type="NCBI Taxonomy" id="7108"/>
    <lineage>
        <taxon>Eukaryota</taxon>
        <taxon>Metazoa</taxon>
        <taxon>Ecdysozoa</taxon>
        <taxon>Arthropoda</taxon>
        <taxon>Hexapoda</taxon>
        <taxon>Insecta</taxon>
        <taxon>Pterygota</taxon>
        <taxon>Neoptera</taxon>
        <taxon>Endopterygota</taxon>
        <taxon>Lepidoptera</taxon>
        <taxon>Glossata</taxon>
        <taxon>Ditrysia</taxon>
        <taxon>Noctuoidea</taxon>
        <taxon>Noctuidae</taxon>
        <taxon>Amphipyrinae</taxon>
        <taxon>Spodoptera</taxon>
    </lineage>
</organism>
<proteinExistence type="predicted"/>
<protein>
    <submittedName>
        <fullName evidence="1">SFRICE_000589</fullName>
    </submittedName>
</protein>
<name>A0A2H1V9K9_SPOFR</name>
<gene>
    <name evidence="1" type="ORF">SFRICE_000589</name>
</gene>
<dbReference type="EMBL" id="ODYU01001403">
    <property type="protein sequence ID" value="SOQ37533.1"/>
    <property type="molecule type" value="Genomic_DNA"/>
</dbReference>